<evidence type="ECO:0000256" key="2">
    <source>
        <dbReference type="ARBA" id="ARBA00023004"/>
    </source>
</evidence>
<feature type="domain" description="Rubredoxin-like" evidence="5">
    <location>
        <begin position="56"/>
        <end position="90"/>
    </location>
</feature>
<keyword evidence="2" id="KW-0408">Iron</keyword>
<dbReference type="Gene3D" id="2.20.28.10">
    <property type="match status" value="2"/>
</dbReference>
<organism evidence="6 7">
    <name type="scientific">Desulfobotulus pelophilus</name>
    <dbReference type="NCBI Taxonomy" id="2823377"/>
    <lineage>
        <taxon>Bacteria</taxon>
        <taxon>Pseudomonadati</taxon>
        <taxon>Thermodesulfobacteriota</taxon>
        <taxon>Desulfobacteria</taxon>
        <taxon>Desulfobacterales</taxon>
        <taxon>Desulfobacteraceae</taxon>
        <taxon>Desulfobotulus</taxon>
    </lineage>
</organism>
<keyword evidence="7" id="KW-1185">Reference proteome</keyword>
<feature type="transmembrane region" description="Helical" evidence="4">
    <location>
        <begin position="164"/>
        <end position="183"/>
    </location>
</feature>
<dbReference type="InterPro" id="IPR052364">
    <property type="entry name" value="Rubrerythrin"/>
</dbReference>
<proteinExistence type="predicted"/>
<feature type="transmembrane region" description="Helical" evidence="4">
    <location>
        <begin position="229"/>
        <end position="249"/>
    </location>
</feature>
<feature type="compositionally biased region" description="Basic and acidic residues" evidence="3">
    <location>
        <begin position="94"/>
        <end position="105"/>
    </location>
</feature>
<dbReference type="InterPro" id="IPR019251">
    <property type="entry name" value="DUF2231_TM"/>
</dbReference>
<dbReference type="Pfam" id="PF21349">
    <property type="entry name" value="RUBY_RBDX"/>
    <property type="match status" value="2"/>
</dbReference>
<dbReference type="RefSeq" id="WP_265426167.1">
    <property type="nucleotide sequence ID" value="NZ_JAPFPW010000025.1"/>
</dbReference>
<dbReference type="InterPro" id="IPR024934">
    <property type="entry name" value="Rubredoxin-like_dom"/>
</dbReference>
<keyword evidence="4" id="KW-1133">Transmembrane helix</keyword>
<dbReference type="PROSITE" id="PS50903">
    <property type="entry name" value="RUBREDOXIN_LIKE"/>
    <property type="match status" value="2"/>
</dbReference>
<dbReference type="InterPro" id="IPR048574">
    <property type="entry name" value="RUBY_RBDX"/>
</dbReference>
<sequence length="259" mass="28365">MQEWICTVCGYTHHGTEAPDTCPVCGASKAVFEATAAETTGQNAKDAEKKEQNPTTSRWRCTVCGYIHEGEEPPDICPLCGADRSAFEPADSADPEKEPENESKRPFSTGATPSLQGNPREWVDEQILLHHAHPISVHIPNGVLPIAVFFAFIGILFNAQAFKLAAYFNMTMVFLALPVVLYTGFVEWRGRYRSAMTSIFRTKIFCAAVATICVSIIVIWRSFSSEAEGFFYFLLHLVALGAIGIAGHLGGKLVFGKRG</sequence>
<dbReference type="PANTHER" id="PTHR43865:SF1">
    <property type="entry name" value="RUBRERYTHRIN-RELATED"/>
    <property type="match status" value="1"/>
</dbReference>
<feature type="transmembrane region" description="Helical" evidence="4">
    <location>
        <begin position="204"/>
        <end position="223"/>
    </location>
</feature>
<keyword evidence="4" id="KW-0472">Membrane</keyword>
<dbReference type="Pfam" id="PF09990">
    <property type="entry name" value="DUF2231"/>
    <property type="match status" value="1"/>
</dbReference>
<feature type="domain" description="Rubredoxin-like" evidence="5">
    <location>
        <begin position="1"/>
        <end position="35"/>
    </location>
</feature>
<evidence type="ECO:0000313" key="6">
    <source>
        <dbReference type="EMBL" id="MCW7755232.1"/>
    </source>
</evidence>
<name>A0ABT3NCN3_9BACT</name>
<feature type="transmembrane region" description="Helical" evidence="4">
    <location>
        <begin position="139"/>
        <end position="158"/>
    </location>
</feature>
<feature type="region of interest" description="Disordered" evidence="3">
    <location>
        <begin position="88"/>
        <end position="118"/>
    </location>
</feature>
<dbReference type="CDD" id="cd00729">
    <property type="entry name" value="rubredoxin_SM"/>
    <property type="match status" value="2"/>
</dbReference>
<evidence type="ECO:0000313" key="7">
    <source>
        <dbReference type="Proteomes" id="UP001209681"/>
    </source>
</evidence>
<dbReference type="Proteomes" id="UP001209681">
    <property type="component" value="Unassembled WGS sequence"/>
</dbReference>
<comment type="caution">
    <text evidence="6">The sequence shown here is derived from an EMBL/GenBank/DDBJ whole genome shotgun (WGS) entry which is preliminary data.</text>
</comment>
<dbReference type="SUPFAM" id="SSF57802">
    <property type="entry name" value="Rubredoxin-like"/>
    <property type="match status" value="2"/>
</dbReference>
<dbReference type="PANTHER" id="PTHR43865">
    <property type="entry name" value="RUBRERYTHRIN-RELATED"/>
    <property type="match status" value="1"/>
</dbReference>
<gene>
    <name evidence="6" type="ORF">OOT00_14685</name>
</gene>
<dbReference type="EMBL" id="JAPFPW010000025">
    <property type="protein sequence ID" value="MCW7755232.1"/>
    <property type="molecule type" value="Genomic_DNA"/>
</dbReference>
<accession>A0ABT3NCN3</accession>
<evidence type="ECO:0000256" key="1">
    <source>
        <dbReference type="ARBA" id="ARBA00022723"/>
    </source>
</evidence>
<evidence type="ECO:0000256" key="4">
    <source>
        <dbReference type="SAM" id="Phobius"/>
    </source>
</evidence>
<keyword evidence="4" id="KW-0812">Transmembrane</keyword>
<evidence type="ECO:0000259" key="5">
    <source>
        <dbReference type="PROSITE" id="PS50903"/>
    </source>
</evidence>
<keyword evidence="1" id="KW-0479">Metal-binding</keyword>
<reference evidence="6 7" key="1">
    <citation type="submission" date="2022-11" db="EMBL/GenBank/DDBJ databases">
        <title>Desulfobotulus tamanensis H1 sp. nov. - anaerobic, alkaliphilic, sulphate reducing bacterium isolated from terrestrial mud volcano.</title>
        <authorList>
            <person name="Frolova A."/>
            <person name="Merkel A.Y."/>
            <person name="Slobodkin A.I."/>
        </authorList>
    </citation>
    <scope>NUCLEOTIDE SEQUENCE [LARGE SCALE GENOMIC DNA]</scope>
    <source>
        <strain evidence="6 7">H1</strain>
    </source>
</reference>
<protein>
    <recommendedName>
        <fullName evidence="5">Rubredoxin-like domain-containing protein</fullName>
    </recommendedName>
</protein>
<evidence type="ECO:0000256" key="3">
    <source>
        <dbReference type="SAM" id="MobiDB-lite"/>
    </source>
</evidence>